<dbReference type="Proteomes" id="UP000499080">
    <property type="component" value="Unassembled WGS sequence"/>
</dbReference>
<reference evidence="1 2" key="1">
    <citation type="journal article" date="2019" name="Sci. Rep.">
        <title>Orb-weaving spider Araneus ventricosus genome elucidates the spidroin gene catalogue.</title>
        <authorList>
            <person name="Kono N."/>
            <person name="Nakamura H."/>
            <person name="Ohtoshi R."/>
            <person name="Moran D.A.P."/>
            <person name="Shinohara A."/>
            <person name="Yoshida Y."/>
            <person name="Fujiwara M."/>
            <person name="Mori M."/>
            <person name="Tomita M."/>
            <person name="Arakawa K."/>
        </authorList>
    </citation>
    <scope>NUCLEOTIDE SEQUENCE [LARGE SCALE GENOMIC DNA]</scope>
</reference>
<dbReference type="PANTHER" id="PTHR46409">
    <property type="entry name" value="HTH PSQ-TYPE DOMAIN-CONTAINING PROTEIN"/>
    <property type="match status" value="1"/>
</dbReference>
<organism evidence="1 2">
    <name type="scientific">Araneus ventricosus</name>
    <name type="common">Orbweaver spider</name>
    <name type="synonym">Epeira ventricosa</name>
    <dbReference type="NCBI Taxonomy" id="182803"/>
    <lineage>
        <taxon>Eukaryota</taxon>
        <taxon>Metazoa</taxon>
        <taxon>Ecdysozoa</taxon>
        <taxon>Arthropoda</taxon>
        <taxon>Chelicerata</taxon>
        <taxon>Arachnida</taxon>
        <taxon>Araneae</taxon>
        <taxon>Araneomorphae</taxon>
        <taxon>Entelegynae</taxon>
        <taxon>Araneoidea</taxon>
        <taxon>Araneidae</taxon>
        <taxon>Araneus</taxon>
    </lineage>
</organism>
<sequence>MYNARWLTGAIRILCSYVSMESPSENLEILATYIFKVYAPTCFAIEIHPYCKDGALRLFKLIAATRYLPTELKVKIDPVIERNSYFVHSENLLTAMMTDSEPKNCERAVHRILKASSVQENGLRLFHFLL</sequence>
<protein>
    <submittedName>
        <fullName evidence="1">Uncharacterized protein</fullName>
    </submittedName>
</protein>
<dbReference type="PANTHER" id="PTHR46409:SF1">
    <property type="entry name" value="HTH PSQ-TYPE DOMAIN-CONTAINING PROTEIN"/>
    <property type="match status" value="1"/>
</dbReference>
<dbReference type="EMBL" id="BGPR01000201">
    <property type="protein sequence ID" value="GBM04289.1"/>
    <property type="molecule type" value="Genomic_DNA"/>
</dbReference>
<accession>A0A4Y2CJD9</accession>
<dbReference type="AlphaFoldDB" id="A0A4Y2CJD9"/>
<proteinExistence type="predicted"/>
<comment type="caution">
    <text evidence="1">The sequence shown here is derived from an EMBL/GenBank/DDBJ whole genome shotgun (WGS) entry which is preliminary data.</text>
</comment>
<evidence type="ECO:0000313" key="1">
    <source>
        <dbReference type="EMBL" id="GBM04289.1"/>
    </source>
</evidence>
<keyword evidence="2" id="KW-1185">Reference proteome</keyword>
<dbReference type="OrthoDB" id="8023395at2759"/>
<name>A0A4Y2CJD9_ARAVE</name>
<evidence type="ECO:0000313" key="2">
    <source>
        <dbReference type="Proteomes" id="UP000499080"/>
    </source>
</evidence>
<gene>
    <name evidence="1" type="ORF">AVEN_146172_1</name>
</gene>